<evidence type="ECO:0000313" key="1">
    <source>
        <dbReference type="Proteomes" id="UP000887579"/>
    </source>
</evidence>
<proteinExistence type="predicted"/>
<organism evidence="1 2">
    <name type="scientific">Panagrolaimus sp. ES5</name>
    <dbReference type="NCBI Taxonomy" id="591445"/>
    <lineage>
        <taxon>Eukaryota</taxon>
        <taxon>Metazoa</taxon>
        <taxon>Ecdysozoa</taxon>
        <taxon>Nematoda</taxon>
        <taxon>Chromadorea</taxon>
        <taxon>Rhabditida</taxon>
        <taxon>Tylenchina</taxon>
        <taxon>Panagrolaimomorpha</taxon>
        <taxon>Panagrolaimoidea</taxon>
        <taxon>Panagrolaimidae</taxon>
        <taxon>Panagrolaimus</taxon>
    </lineage>
</organism>
<name>A0AC34EZK7_9BILA</name>
<reference evidence="2" key="1">
    <citation type="submission" date="2022-11" db="UniProtKB">
        <authorList>
            <consortium name="WormBaseParasite"/>
        </authorList>
    </citation>
    <scope>IDENTIFICATION</scope>
</reference>
<dbReference type="WBParaSite" id="ES5_v2.g10095.t1">
    <property type="protein sequence ID" value="ES5_v2.g10095.t1"/>
    <property type="gene ID" value="ES5_v2.g10095"/>
</dbReference>
<accession>A0AC34EZK7</accession>
<evidence type="ECO:0000313" key="2">
    <source>
        <dbReference type="WBParaSite" id="ES5_v2.g10095.t1"/>
    </source>
</evidence>
<dbReference type="Proteomes" id="UP000887579">
    <property type="component" value="Unplaced"/>
</dbReference>
<protein>
    <submittedName>
        <fullName evidence="2">Uncharacterized protein</fullName>
    </submittedName>
</protein>
<sequence>MTEPYFDRLHPKYRCCCGLFHVESVTKSVCGLALTIYLLSILIVLIYGPQSWWFNSEIGRIVIGGILVSGFIVGIKKSKPEYLLPYLCYLGISMFLAVLEVMLCFLAYERDSGLRYWIKQEYRLKAQSELAIDEIIDSFLIWYIVNFFMNVFFFYVNYNCYKFVKDKVAAGYHQLTIPQYNVNTASVP</sequence>